<organism evidence="2 3">
    <name type="scientific">Cirrhinus molitorella</name>
    <name type="common">mud carp</name>
    <dbReference type="NCBI Taxonomy" id="172907"/>
    <lineage>
        <taxon>Eukaryota</taxon>
        <taxon>Metazoa</taxon>
        <taxon>Chordata</taxon>
        <taxon>Craniata</taxon>
        <taxon>Vertebrata</taxon>
        <taxon>Euteleostomi</taxon>
        <taxon>Actinopterygii</taxon>
        <taxon>Neopterygii</taxon>
        <taxon>Teleostei</taxon>
        <taxon>Ostariophysi</taxon>
        <taxon>Cypriniformes</taxon>
        <taxon>Cyprinidae</taxon>
        <taxon>Labeoninae</taxon>
        <taxon>Labeonini</taxon>
        <taxon>Cirrhinus</taxon>
    </lineage>
</organism>
<gene>
    <name evidence="2" type="ORF">Q8A67_021909</name>
</gene>
<evidence type="ECO:0000313" key="2">
    <source>
        <dbReference type="EMBL" id="KAK2874756.1"/>
    </source>
</evidence>
<accession>A0AA88PII8</accession>
<dbReference type="AlphaFoldDB" id="A0AA88PII8"/>
<sequence length="104" mass="11976">MSFSRYKVQKQWCFPVFSGRNIHRVTCRREFVGCYLMIVCEEIHTVKHEITASSADPAVCDSHQKSESGVQARLRFPREENGRASPGAYKAVCRSRGRREPQEI</sequence>
<comment type="caution">
    <text evidence="2">The sequence shown here is derived from an EMBL/GenBank/DDBJ whole genome shotgun (WGS) entry which is preliminary data.</text>
</comment>
<protein>
    <submittedName>
        <fullName evidence="2">Uncharacterized protein</fullName>
    </submittedName>
</protein>
<dbReference type="EMBL" id="JAUYZG010000021">
    <property type="protein sequence ID" value="KAK2874756.1"/>
    <property type="molecule type" value="Genomic_DNA"/>
</dbReference>
<dbReference type="Proteomes" id="UP001187343">
    <property type="component" value="Unassembled WGS sequence"/>
</dbReference>
<evidence type="ECO:0000256" key="1">
    <source>
        <dbReference type="SAM" id="MobiDB-lite"/>
    </source>
</evidence>
<evidence type="ECO:0000313" key="3">
    <source>
        <dbReference type="Proteomes" id="UP001187343"/>
    </source>
</evidence>
<feature type="region of interest" description="Disordered" evidence="1">
    <location>
        <begin position="59"/>
        <end position="104"/>
    </location>
</feature>
<name>A0AA88PII8_9TELE</name>
<keyword evidence="3" id="KW-1185">Reference proteome</keyword>
<reference evidence="2" key="1">
    <citation type="submission" date="2023-08" db="EMBL/GenBank/DDBJ databases">
        <title>Chromosome-level Genome Assembly of mud carp (Cirrhinus molitorella).</title>
        <authorList>
            <person name="Liu H."/>
        </authorList>
    </citation>
    <scope>NUCLEOTIDE SEQUENCE</scope>
    <source>
        <strain evidence="2">Prfri</strain>
        <tissue evidence="2">Muscle</tissue>
    </source>
</reference>
<proteinExistence type="predicted"/>